<evidence type="ECO:0000313" key="2">
    <source>
        <dbReference type="Proteomes" id="UP000478052"/>
    </source>
</evidence>
<dbReference type="Proteomes" id="UP000478052">
    <property type="component" value="Unassembled WGS sequence"/>
</dbReference>
<name>A0A6G0YNW6_APHCR</name>
<reference evidence="1 2" key="1">
    <citation type="submission" date="2019-08" db="EMBL/GenBank/DDBJ databases">
        <title>Whole genome of Aphis craccivora.</title>
        <authorList>
            <person name="Voronova N.V."/>
            <person name="Shulinski R.S."/>
            <person name="Bandarenka Y.V."/>
            <person name="Zhorov D.G."/>
            <person name="Warner D."/>
        </authorList>
    </citation>
    <scope>NUCLEOTIDE SEQUENCE [LARGE SCALE GENOMIC DNA]</scope>
    <source>
        <strain evidence="1">180601</strain>
        <tissue evidence="1">Whole Body</tissue>
    </source>
</reference>
<evidence type="ECO:0000313" key="1">
    <source>
        <dbReference type="EMBL" id="KAF0759070.1"/>
    </source>
</evidence>
<keyword evidence="2" id="KW-1185">Reference proteome</keyword>
<sequence length="129" mass="15088">MFMDTDIEAEDNQDFVNLLLEEEMYTSKGSEFTLQSIDEMATVNEVHVYGTIGILLEFKPDDDWTVYKERTEQYFLANMIPEEHLCDPLPPAQCTYAQLCTLLTIQFGPKISFFRKREELYSLLKDSHD</sequence>
<comment type="caution">
    <text evidence="1">The sequence shown here is derived from an EMBL/GenBank/DDBJ whole genome shotgun (WGS) entry which is preliminary data.</text>
</comment>
<dbReference type="AlphaFoldDB" id="A0A6G0YNW6"/>
<gene>
    <name evidence="1" type="ORF">FWK35_00036045</name>
</gene>
<organism evidence="1 2">
    <name type="scientific">Aphis craccivora</name>
    <name type="common">Cowpea aphid</name>
    <dbReference type="NCBI Taxonomy" id="307492"/>
    <lineage>
        <taxon>Eukaryota</taxon>
        <taxon>Metazoa</taxon>
        <taxon>Ecdysozoa</taxon>
        <taxon>Arthropoda</taxon>
        <taxon>Hexapoda</taxon>
        <taxon>Insecta</taxon>
        <taxon>Pterygota</taxon>
        <taxon>Neoptera</taxon>
        <taxon>Paraneoptera</taxon>
        <taxon>Hemiptera</taxon>
        <taxon>Sternorrhyncha</taxon>
        <taxon>Aphidomorpha</taxon>
        <taxon>Aphidoidea</taxon>
        <taxon>Aphididae</taxon>
        <taxon>Aphidini</taxon>
        <taxon>Aphis</taxon>
        <taxon>Aphis</taxon>
    </lineage>
</organism>
<dbReference type="EMBL" id="VUJU01003120">
    <property type="protein sequence ID" value="KAF0759070.1"/>
    <property type="molecule type" value="Genomic_DNA"/>
</dbReference>
<proteinExistence type="predicted"/>
<dbReference type="OrthoDB" id="6610179at2759"/>
<protein>
    <submittedName>
        <fullName evidence="1">Uncharacterized protein</fullName>
    </submittedName>
</protein>
<accession>A0A6G0YNW6</accession>